<sequence length="259" mass="28809">MSNQSLFPSYPSPSLTHADVIGYLSAYASKGWQIYQGNSENQFIIRVTDNQKVFIDYNIDNSGEKWCVLFGDSINVAGIAAFPENLAGLEQAITMAVREIGRTESKRIDWSSTPTSIRLYQNEPATNFSKLVGLIATSTIEAVFDPYLDNKGLSHILTLATLGVSVSQNVRLLTSSKMVGNRLTKPYIHSWFKELNSSGEIRQLKSDKEHRRFMLLSGGQSLIIGLSLNDLSKNEAAHLESDTQDLMFFNSEWNTASTI</sequence>
<dbReference type="RefSeq" id="WP_017740942.1">
    <property type="nucleotide sequence ID" value="NZ_KQ976355.1"/>
</dbReference>
<comment type="caution">
    <text evidence="1">The sequence shown here is derived from an EMBL/GenBank/DDBJ whole genome shotgun (WGS) entry which is preliminary data.</text>
</comment>
<protein>
    <submittedName>
        <fullName evidence="1">Uncharacterized protein</fullName>
    </submittedName>
</protein>
<gene>
    <name evidence="1" type="ORF">WA1_49490</name>
</gene>
<dbReference type="EMBL" id="ANNX02000064">
    <property type="protein sequence ID" value="KYC34773.1"/>
    <property type="molecule type" value="Genomic_DNA"/>
</dbReference>
<accession>A0A139WQR2</accession>
<dbReference type="Proteomes" id="UP000076925">
    <property type="component" value="Unassembled WGS sequence"/>
</dbReference>
<organism evidence="1 2">
    <name type="scientific">Scytonema hofmannii PCC 7110</name>
    <dbReference type="NCBI Taxonomy" id="128403"/>
    <lineage>
        <taxon>Bacteria</taxon>
        <taxon>Bacillati</taxon>
        <taxon>Cyanobacteriota</taxon>
        <taxon>Cyanophyceae</taxon>
        <taxon>Nostocales</taxon>
        <taxon>Scytonemataceae</taxon>
        <taxon>Scytonema</taxon>
    </lineage>
</organism>
<keyword evidence="2" id="KW-1185">Reference proteome</keyword>
<reference evidence="1 2" key="1">
    <citation type="journal article" date="2013" name="Genome Biol. Evol.">
        <title>Genomes of Stigonematalean cyanobacteria (subsection V) and the evolution of oxygenic photosynthesis from prokaryotes to plastids.</title>
        <authorList>
            <person name="Dagan T."/>
            <person name="Roettger M."/>
            <person name="Stucken K."/>
            <person name="Landan G."/>
            <person name="Koch R."/>
            <person name="Major P."/>
            <person name="Gould S.B."/>
            <person name="Goremykin V.V."/>
            <person name="Rippka R."/>
            <person name="Tandeau de Marsac N."/>
            <person name="Gugger M."/>
            <person name="Lockhart P.J."/>
            <person name="Allen J.F."/>
            <person name="Brune I."/>
            <person name="Maus I."/>
            <person name="Puhler A."/>
            <person name="Martin W.F."/>
        </authorList>
    </citation>
    <scope>NUCLEOTIDE SEQUENCE [LARGE SCALE GENOMIC DNA]</scope>
    <source>
        <strain evidence="1 2">PCC 7110</strain>
    </source>
</reference>
<proteinExistence type="predicted"/>
<evidence type="ECO:0000313" key="1">
    <source>
        <dbReference type="EMBL" id="KYC34773.1"/>
    </source>
</evidence>
<evidence type="ECO:0000313" key="2">
    <source>
        <dbReference type="Proteomes" id="UP000076925"/>
    </source>
</evidence>
<name>A0A139WQR2_9CYAN</name>
<dbReference type="AlphaFoldDB" id="A0A139WQR2"/>
<dbReference type="OrthoDB" id="9835659at2"/>